<feature type="transmembrane region" description="Helical" evidence="5">
    <location>
        <begin position="292"/>
        <end position="319"/>
    </location>
</feature>
<dbReference type="UCSC" id="ZK262.7">
    <property type="organism name" value="c. elegans"/>
</dbReference>
<evidence type="ECO:0000313" key="7">
    <source>
        <dbReference type="EMBL" id="CAB16549.4"/>
    </source>
</evidence>
<dbReference type="AlphaFoldDB" id="Q9XTR5"/>
<evidence type="ECO:0000256" key="5">
    <source>
        <dbReference type="SAM" id="Phobius"/>
    </source>
</evidence>
<evidence type="ECO:0000313" key="8">
    <source>
        <dbReference type="Proteomes" id="UP000001940"/>
    </source>
</evidence>
<dbReference type="GeneID" id="191269"/>
<keyword evidence="4 5" id="KW-0472">Membrane</keyword>
<dbReference type="FunCoup" id="Q9XTR5">
    <property type="interactions" value="2"/>
</dbReference>
<evidence type="ECO:0000313" key="9">
    <source>
        <dbReference type="WormBase" id="ZK262.7"/>
    </source>
</evidence>
<feature type="transmembrane region" description="Helical" evidence="5">
    <location>
        <begin position="144"/>
        <end position="164"/>
    </location>
</feature>
<dbReference type="InterPro" id="IPR017452">
    <property type="entry name" value="GPCR_Rhodpsn_7TM"/>
</dbReference>
<keyword evidence="3 5" id="KW-1133">Transmembrane helix</keyword>
<dbReference type="RefSeq" id="NP_001346696.1">
    <property type="nucleotide sequence ID" value="NM_001359798.3"/>
</dbReference>
<feature type="transmembrane region" description="Helical" evidence="5">
    <location>
        <begin position="27"/>
        <end position="44"/>
    </location>
</feature>
<evidence type="ECO:0000259" key="6">
    <source>
        <dbReference type="PROSITE" id="PS50262"/>
    </source>
</evidence>
<name>Q9XTR5_CAEEL</name>
<keyword evidence="2 5" id="KW-0812">Transmembrane</keyword>
<dbReference type="eggNOG" id="ENOG502TFSR">
    <property type="taxonomic scope" value="Eukaryota"/>
</dbReference>
<dbReference type="PhylomeDB" id="Q9XTR5"/>
<sequence length="353" mass="40699">MADCSDLAFKSFCDLANFVKHTEKVEFVVAILALLMNIPHLFILTRTSMRTHSTNSLMIGISIADLISLFMMINNRAQLYWLSPNTCFNSYTYPLNVARFVQDVSWESMMRVSFYLGLCLALIRCIIMKMSGNAPDILSTTRNGYFLTLFFIFVNTLISCFYYYGFRVIKYKEPWTPGVNCTGFPAKYREPYFYRAPKKNQLFTSERYEIFTGCSDILIAALYPIFGLLLMLEVLKSAKVAATMLSKKDAVERYHTSRMILVMTIFYIFASFPTGAYKIVNFFFYESWRKDGYFYVVFTYTGKIFTSLFCGNALSHCLINLSMSRNYRNAVMELGCCPKRKAEVTMDSKSVNS</sequence>
<protein>
    <submittedName>
        <fullName evidence="7">G-protein coupled receptors family 1 profile domain-containing protein</fullName>
    </submittedName>
</protein>
<dbReference type="GO" id="GO:0008528">
    <property type="term" value="F:G protein-coupled peptide receptor activity"/>
    <property type="evidence" value="ECO:0007669"/>
    <property type="project" value="InterPro"/>
</dbReference>
<dbReference type="KEGG" id="cel:CELE_ZK262.7"/>
<evidence type="ECO:0000256" key="3">
    <source>
        <dbReference type="ARBA" id="ARBA00022989"/>
    </source>
</evidence>
<feature type="transmembrane region" description="Helical" evidence="5">
    <location>
        <begin position="259"/>
        <end position="280"/>
    </location>
</feature>
<dbReference type="InParanoid" id="Q9XTR5"/>
<dbReference type="EMBL" id="BX284605">
    <property type="protein sequence ID" value="CAB16549.4"/>
    <property type="molecule type" value="Genomic_DNA"/>
</dbReference>
<dbReference type="Bgee" id="WBGene00005829">
    <property type="expression patterns" value="Expressed in larva"/>
</dbReference>
<evidence type="ECO:0000256" key="4">
    <source>
        <dbReference type="ARBA" id="ARBA00023136"/>
    </source>
</evidence>
<evidence type="ECO:0000256" key="2">
    <source>
        <dbReference type="ARBA" id="ARBA00022692"/>
    </source>
</evidence>
<organism evidence="7 8">
    <name type="scientific">Caenorhabditis elegans</name>
    <dbReference type="NCBI Taxonomy" id="6239"/>
    <lineage>
        <taxon>Eukaryota</taxon>
        <taxon>Metazoa</taxon>
        <taxon>Ecdysozoa</taxon>
        <taxon>Nematoda</taxon>
        <taxon>Chromadorea</taxon>
        <taxon>Rhabditida</taxon>
        <taxon>Rhabditina</taxon>
        <taxon>Rhabditomorpha</taxon>
        <taxon>Rhabditoidea</taxon>
        <taxon>Rhabditidae</taxon>
        <taxon>Peloderinae</taxon>
        <taxon>Caenorhabditis</taxon>
    </lineage>
</organism>
<dbReference type="Proteomes" id="UP000001940">
    <property type="component" value="Chromosome V"/>
</dbReference>
<dbReference type="SUPFAM" id="SSF81321">
    <property type="entry name" value="Family A G protein-coupled receptor-like"/>
    <property type="match status" value="1"/>
</dbReference>
<dbReference type="PaxDb" id="6239-ZK262.7"/>
<dbReference type="AGR" id="WB:WBGene00005829"/>
<dbReference type="PROSITE" id="PS50262">
    <property type="entry name" value="G_PROTEIN_RECEP_F1_2"/>
    <property type="match status" value="1"/>
</dbReference>
<comment type="subcellular location">
    <subcellularLocation>
        <location evidence="1">Membrane</location>
    </subcellularLocation>
</comment>
<feature type="transmembrane region" description="Helical" evidence="5">
    <location>
        <begin position="217"/>
        <end position="238"/>
    </location>
</feature>
<feature type="transmembrane region" description="Helical" evidence="5">
    <location>
        <begin position="112"/>
        <end position="132"/>
    </location>
</feature>
<reference evidence="7 8" key="1">
    <citation type="journal article" date="1998" name="Science">
        <title>Genome sequence of the nematode C. elegans: a platform for investigating biology.</title>
        <authorList>
            <consortium name="The C. elegans sequencing consortium"/>
            <person name="Sulson J.E."/>
            <person name="Waterston R."/>
        </authorList>
    </citation>
    <scope>NUCLEOTIDE SEQUENCE [LARGE SCALE GENOMIC DNA]</scope>
    <source>
        <strain evidence="7 8">Bristol N2</strain>
    </source>
</reference>
<dbReference type="SMR" id="Q9XTR5"/>
<proteinExistence type="predicted"/>
<dbReference type="PANTHER" id="PTHR47088">
    <property type="entry name" value="SERPENTINE RECEPTOR, CLASS W"/>
    <property type="match status" value="1"/>
</dbReference>
<dbReference type="InterPro" id="IPR019427">
    <property type="entry name" value="7TM_GPCR_serpentine_rcpt_Srw"/>
</dbReference>
<dbReference type="Pfam" id="PF10324">
    <property type="entry name" value="7TM_GPCR_Srw"/>
    <property type="match status" value="1"/>
</dbReference>
<feature type="transmembrane region" description="Helical" evidence="5">
    <location>
        <begin position="56"/>
        <end position="73"/>
    </location>
</feature>
<dbReference type="PANTHER" id="PTHR47088:SF1">
    <property type="entry name" value="G-PROTEIN COUPLED RECEPTORS FAMILY 1 PROFILE DOMAIN-CONTAINING PROTEIN-RELATED"/>
    <property type="match status" value="1"/>
</dbReference>
<dbReference type="WormBase" id="ZK262.7">
    <property type="protein sequence ID" value="CE52432"/>
    <property type="gene ID" value="WBGene00005829"/>
    <property type="gene designation" value="srw-82"/>
</dbReference>
<dbReference type="GO" id="GO:0016020">
    <property type="term" value="C:membrane"/>
    <property type="evidence" value="ECO:0007669"/>
    <property type="project" value="UniProtKB-SubCell"/>
</dbReference>
<dbReference type="CTD" id="191269"/>
<dbReference type="Gene3D" id="1.20.1070.10">
    <property type="entry name" value="Rhodopsin 7-helix transmembrane proteins"/>
    <property type="match status" value="1"/>
</dbReference>
<feature type="domain" description="G-protein coupled receptors family 1 profile" evidence="6">
    <location>
        <begin position="36"/>
        <end position="320"/>
    </location>
</feature>
<evidence type="ECO:0000256" key="1">
    <source>
        <dbReference type="ARBA" id="ARBA00004370"/>
    </source>
</evidence>
<keyword evidence="8" id="KW-1185">Reference proteome</keyword>
<keyword evidence="7" id="KW-0675">Receptor</keyword>
<dbReference type="HOGENOM" id="CLU_043715_0_0_1"/>
<accession>Q9XTR5</accession>
<gene>
    <name evidence="7 9" type="primary">srw-82</name>
    <name evidence="7" type="ORF">CELE_ZK262.7</name>
    <name evidence="9" type="ORF">ZK262.7</name>
</gene>